<feature type="domain" description="Fibronectin type-III" evidence="16">
    <location>
        <begin position="793"/>
        <end position="905"/>
    </location>
</feature>
<feature type="domain" description="Ig-like" evidence="15">
    <location>
        <begin position="603"/>
        <end position="691"/>
    </location>
</feature>
<dbReference type="PANTHER" id="PTHR44170:SF6">
    <property type="entry name" value="CONTACTIN"/>
    <property type="match status" value="1"/>
</dbReference>
<feature type="domain" description="Fibronectin type-III" evidence="16">
    <location>
        <begin position="1015"/>
        <end position="1114"/>
    </location>
</feature>
<dbReference type="InterPro" id="IPR003599">
    <property type="entry name" value="Ig_sub"/>
</dbReference>
<evidence type="ECO:0000256" key="11">
    <source>
        <dbReference type="ARBA" id="ARBA00023319"/>
    </source>
</evidence>
<keyword evidence="9" id="KW-1015">Disulfide bond</keyword>
<dbReference type="CDD" id="cd00037">
    <property type="entry name" value="CLECT"/>
    <property type="match status" value="1"/>
</dbReference>
<dbReference type="SMART" id="SM00034">
    <property type="entry name" value="CLECT"/>
    <property type="match status" value="1"/>
</dbReference>
<keyword evidence="3" id="KW-1003">Cell membrane</keyword>
<organism evidence="17 18">
    <name type="scientific">Littorina saxatilis</name>
    <dbReference type="NCBI Taxonomy" id="31220"/>
    <lineage>
        <taxon>Eukaryota</taxon>
        <taxon>Metazoa</taxon>
        <taxon>Spiralia</taxon>
        <taxon>Lophotrochozoa</taxon>
        <taxon>Mollusca</taxon>
        <taxon>Gastropoda</taxon>
        <taxon>Caenogastropoda</taxon>
        <taxon>Littorinimorpha</taxon>
        <taxon>Littorinoidea</taxon>
        <taxon>Littorinidae</taxon>
        <taxon>Littorina</taxon>
    </lineage>
</organism>
<feature type="domain" description="Ig-like" evidence="15">
    <location>
        <begin position="422"/>
        <end position="505"/>
    </location>
</feature>
<evidence type="ECO:0000256" key="8">
    <source>
        <dbReference type="ARBA" id="ARBA00023136"/>
    </source>
</evidence>
<dbReference type="Gene3D" id="2.60.40.10">
    <property type="entry name" value="Immunoglobulins"/>
    <property type="match status" value="10"/>
</dbReference>
<accession>A0AAN9ASF0</accession>
<evidence type="ECO:0000256" key="7">
    <source>
        <dbReference type="ARBA" id="ARBA00022989"/>
    </source>
</evidence>
<comment type="subcellular location">
    <subcellularLocation>
        <location evidence="2">Cell membrane</location>
    </subcellularLocation>
    <subcellularLocation>
        <location evidence="1">Membrane</location>
        <topology evidence="1">Single-pass membrane protein</topology>
    </subcellularLocation>
</comment>
<feature type="domain" description="C-type lectin" evidence="14">
    <location>
        <begin position="39"/>
        <end position="171"/>
    </location>
</feature>
<dbReference type="InterPro" id="IPR003961">
    <property type="entry name" value="FN3_dom"/>
</dbReference>
<evidence type="ECO:0000256" key="12">
    <source>
        <dbReference type="ARBA" id="ARBA00069893"/>
    </source>
</evidence>
<keyword evidence="4" id="KW-0812">Transmembrane</keyword>
<evidence type="ECO:0000256" key="10">
    <source>
        <dbReference type="ARBA" id="ARBA00023180"/>
    </source>
</evidence>
<keyword evidence="10" id="KW-0325">Glycoprotein</keyword>
<dbReference type="PANTHER" id="PTHR44170">
    <property type="entry name" value="PROTEIN SIDEKICK"/>
    <property type="match status" value="1"/>
</dbReference>
<feature type="domain" description="Ig-like" evidence="15">
    <location>
        <begin position="203"/>
        <end position="296"/>
    </location>
</feature>
<dbReference type="Pfam" id="PF07679">
    <property type="entry name" value="I-set"/>
    <property type="match status" value="2"/>
</dbReference>
<dbReference type="FunFam" id="2.60.40.10:FF:000028">
    <property type="entry name" value="Neuronal cell adhesion molecule"/>
    <property type="match status" value="1"/>
</dbReference>
<evidence type="ECO:0000256" key="3">
    <source>
        <dbReference type="ARBA" id="ARBA00022475"/>
    </source>
</evidence>
<dbReference type="InterPro" id="IPR013098">
    <property type="entry name" value="Ig_I-set"/>
</dbReference>
<dbReference type="InterPro" id="IPR016187">
    <property type="entry name" value="CTDL_fold"/>
</dbReference>
<feature type="domain" description="Fibronectin type-III" evidence="16">
    <location>
        <begin position="910"/>
        <end position="1010"/>
    </location>
</feature>
<evidence type="ECO:0000259" key="14">
    <source>
        <dbReference type="PROSITE" id="PS50041"/>
    </source>
</evidence>
<evidence type="ECO:0000313" key="17">
    <source>
        <dbReference type="EMBL" id="KAK7092363.1"/>
    </source>
</evidence>
<dbReference type="InterPro" id="IPR036116">
    <property type="entry name" value="FN3_sf"/>
</dbReference>
<dbReference type="CDD" id="cd00063">
    <property type="entry name" value="FN3"/>
    <property type="match status" value="4"/>
</dbReference>
<evidence type="ECO:0000256" key="9">
    <source>
        <dbReference type="ARBA" id="ARBA00023157"/>
    </source>
</evidence>
<feature type="domain" description="Ig-like" evidence="15">
    <location>
        <begin position="304"/>
        <end position="377"/>
    </location>
</feature>
<dbReference type="SUPFAM" id="SSF48726">
    <property type="entry name" value="Immunoglobulin"/>
    <property type="match status" value="6"/>
</dbReference>
<dbReference type="AlphaFoldDB" id="A0AAN9ASF0"/>
<dbReference type="FunFam" id="2.60.40.10:FF:000064">
    <property type="entry name" value="Contactin 1"/>
    <property type="match status" value="1"/>
</dbReference>
<reference evidence="17 18" key="1">
    <citation type="submission" date="2024-02" db="EMBL/GenBank/DDBJ databases">
        <title>Chromosome-scale genome assembly of the rough periwinkle Littorina saxatilis.</title>
        <authorList>
            <person name="De Jode A."/>
            <person name="Faria R."/>
            <person name="Formenti G."/>
            <person name="Sims Y."/>
            <person name="Smith T.P."/>
            <person name="Tracey A."/>
            <person name="Wood J.M.D."/>
            <person name="Zagrodzka Z.B."/>
            <person name="Johannesson K."/>
            <person name="Butlin R.K."/>
            <person name="Leder E.H."/>
        </authorList>
    </citation>
    <scope>NUCLEOTIDE SEQUENCE [LARGE SCALE GENOMIC DNA]</scope>
    <source>
        <strain evidence="17">Snail1</strain>
        <tissue evidence="17">Muscle</tissue>
    </source>
</reference>
<dbReference type="InterPro" id="IPR007110">
    <property type="entry name" value="Ig-like_dom"/>
</dbReference>
<sequence length="1258" mass="138578">MGSDKLTSHTYIVIVTFAFLYTGSHAQTIFDCPNMWENFGSFCYKFVGDFPMKFDDAAGACSEDGAGLLYVDSIEENNYIRNRLETGDPFQRTWLTSGYGSLADTQPKPGETPFVWEATSLQVKEGLQFWSPGEPDPNFNRPTGVIAYVFGETGYGWGLTSEGDANAYICKIPQAEAYRIVQTARDFDYGMDVSDVNALDKGPHFVVVPNSLVVVGQTGEQAVLECLASARPEPVYRWYRGNDFSEEVTSETDARYTLTNGRMSIQQPDESADAGDYRCVASNKYGTIVSSTVSISFGFLAEFSNVQNAPARASAYDGVAIQCSQINFKPAVFYQWLKDETQFIRTDMQAYIFISYNGKIYFSEVTASDQGEYRCIAVLTGVNQYTIGTSQPPTRTSLPIPLLVQEQSPKANWGPEIQDDFPAVFPAPPLRGQDVRLECFAYGSSTTPFYYSWQREGKPMPASASYQDHNRVLVIENAQLEDSGTYTCSVLRSSSARDSRSIQLSLGAKPYFVAPLQDQHADVGSQLTWRCDARGNPSPTYSWFKNGEILTTDSANRVQVKGNMLTISNLEAELHDGMYQCGATNFHGAEMSNAQLRVLSFVPTFAKFPLPQQVTGARGGNLSIVCNPEGAPFPIITWLKNGAAYTADGTRVTQLANGNLVFKDLSQSDTGSYTCKAENQFGDASSTTRLAMATGATISLGPTPQSVIVNSTVFIPCMASREPTVDMVYVWYFNDHLLDTDLPEYSQMDSDSSGRTGLYVRGVQFEHEGYYRCEIRTAFTKDFKQAYVTVRGPPGMPGGVKALQQLFSRYTGTVSWTDGTENGAIIIAYTVQAEDEFNTGTWTTVASPRVQDTIQAATTAQTSMRRANIEGLNPGTGYRFRVIALNQFGLGTPSTRSSYVKTLDAPPAVAPPNVRGGGGSVGDLTLEWDLLNRAEWGSSSITYRVFWRQKVDGIRQALWEYVSKASDESKHVALVGEDNFYVMYEVKVQALNVEGQGPNSSVVEVFSAMGMPLGTPTNVQSSTVNSTALEVSWEPVSNTREIVRGRIQGYQINYWPEGMLASDYHRFIRHYGQTDNGLVIGLDVDVNTWVDVQVYNSAGLGPRSEAYIMETSGDAPLHYPQEVRVYSAGPFSARVWFRGISIVTDEEGMTGYVIYYWNANENARSAVMVELPLATTDYVLTGLDESILYALRVAGVSGGGYGRKSPTQYFTFAGSVFIDYAFSQTIDIFRAPAAIPTTSPWLLSLLLLVSSLLTRWFS</sequence>
<dbReference type="FunFam" id="2.60.40.10:FF:000273">
    <property type="entry name" value="contactin-3 isoform X1"/>
    <property type="match status" value="1"/>
</dbReference>
<dbReference type="SUPFAM" id="SSF56436">
    <property type="entry name" value="C-type lectin-like"/>
    <property type="match status" value="1"/>
</dbReference>
<evidence type="ECO:0000256" key="6">
    <source>
        <dbReference type="ARBA" id="ARBA00022737"/>
    </source>
</evidence>
<dbReference type="GO" id="GO:0098609">
    <property type="term" value="P:cell-cell adhesion"/>
    <property type="evidence" value="ECO:0007669"/>
    <property type="project" value="TreeGrafter"/>
</dbReference>
<evidence type="ECO:0000256" key="4">
    <source>
        <dbReference type="ARBA" id="ARBA00022692"/>
    </source>
</evidence>
<dbReference type="SMART" id="SM00408">
    <property type="entry name" value="IGc2"/>
    <property type="match status" value="5"/>
</dbReference>
<feature type="signal peptide" evidence="13">
    <location>
        <begin position="1"/>
        <end position="26"/>
    </location>
</feature>
<dbReference type="Pfam" id="PF00041">
    <property type="entry name" value="fn3"/>
    <property type="match status" value="3"/>
</dbReference>
<dbReference type="Gene3D" id="3.10.100.10">
    <property type="entry name" value="Mannose-Binding Protein A, subunit A"/>
    <property type="match status" value="1"/>
</dbReference>
<keyword evidence="18" id="KW-1185">Reference proteome</keyword>
<dbReference type="EMBL" id="JBAMIC010000021">
    <property type="protein sequence ID" value="KAK7092363.1"/>
    <property type="molecule type" value="Genomic_DNA"/>
</dbReference>
<feature type="domain" description="Ig-like" evidence="15">
    <location>
        <begin position="510"/>
        <end position="597"/>
    </location>
</feature>
<evidence type="ECO:0000256" key="13">
    <source>
        <dbReference type="SAM" id="SignalP"/>
    </source>
</evidence>
<evidence type="ECO:0000256" key="5">
    <source>
        <dbReference type="ARBA" id="ARBA00022729"/>
    </source>
</evidence>
<dbReference type="GO" id="GO:0030424">
    <property type="term" value="C:axon"/>
    <property type="evidence" value="ECO:0007669"/>
    <property type="project" value="TreeGrafter"/>
</dbReference>
<dbReference type="GO" id="GO:0005886">
    <property type="term" value="C:plasma membrane"/>
    <property type="evidence" value="ECO:0007669"/>
    <property type="project" value="UniProtKB-SubCell"/>
</dbReference>
<dbReference type="PROSITE" id="PS50041">
    <property type="entry name" value="C_TYPE_LECTIN_2"/>
    <property type="match status" value="1"/>
</dbReference>
<dbReference type="SMART" id="SM00060">
    <property type="entry name" value="FN3"/>
    <property type="match status" value="4"/>
</dbReference>
<gene>
    <name evidence="17" type="ORF">V1264_008116</name>
</gene>
<dbReference type="CDD" id="cd00096">
    <property type="entry name" value="Ig"/>
    <property type="match status" value="1"/>
</dbReference>
<keyword evidence="8" id="KW-0472">Membrane</keyword>
<evidence type="ECO:0000259" key="15">
    <source>
        <dbReference type="PROSITE" id="PS50835"/>
    </source>
</evidence>
<dbReference type="Proteomes" id="UP001374579">
    <property type="component" value="Unassembled WGS sequence"/>
</dbReference>
<dbReference type="GO" id="GO:0007411">
    <property type="term" value="P:axon guidance"/>
    <property type="evidence" value="ECO:0007669"/>
    <property type="project" value="TreeGrafter"/>
</dbReference>
<name>A0AAN9ASF0_9CAEN</name>
<keyword evidence="7" id="KW-1133">Transmembrane helix</keyword>
<evidence type="ECO:0000256" key="2">
    <source>
        <dbReference type="ARBA" id="ARBA00004236"/>
    </source>
</evidence>
<dbReference type="PROSITE" id="PS50853">
    <property type="entry name" value="FN3"/>
    <property type="match status" value="4"/>
</dbReference>
<dbReference type="InterPro" id="IPR001304">
    <property type="entry name" value="C-type_lectin-like"/>
</dbReference>
<feature type="domain" description="Fibronectin type-III" evidence="16">
    <location>
        <begin position="1119"/>
        <end position="1215"/>
    </location>
</feature>
<proteinExistence type="predicted"/>
<feature type="domain" description="Ig-like" evidence="15">
    <location>
        <begin position="696"/>
        <end position="789"/>
    </location>
</feature>
<keyword evidence="11" id="KW-0393">Immunoglobulin domain</keyword>
<dbReference type="InterPro" id="IPR036179">
    <property type="entry name" value="Ig-like_dom_sf"/>
</dbReference>
<keyword evidence="5 13" id="KW-0732">Signal</keyword>
<feature type="chain" id="PRO_5042843340" description="Cell adhesion molecule-related/down-regulated by oncogenes" evidence="13">
    <location>
        <begin position="27"/>
        <end position="1258"/>
    </location>
</feature>
<dbReference type="Pfam" id="PF13927">
    <property type="entry name" value="Ig_3"/>
    <property type="match status" value="3"/>
</dbReference>
<dbReference type="InterPro" id="IPR003598">
    <property type="entry name" value="Ig_sub2"/>
</dbReference>
<evidence type="ECO:0000259" key="16">
    <source>
        <dbReference type="PROSITE" id="PS50853"/>
    </source>
</evidence>
<evidence type="ECO:0000256" key="1">
    <source>
        <dbReference type="ARBA" id="ARBA00004167"/>
    </source>
</evidence>
<dbReference type="PROSITE" id="PS50835">
    <property type="entry name" value="IG_LIKE"/>
    <property type="match status" value="6"/>
</dbReference>
<dbReference type="InterPro" id="IPR013783">
    <property type="entry name" value="Ig-like_fold"/>
</dbReference>
<protein>
    <recommendedName>
        <fullName evidence="12">Cell adhesion molecule-related/down-regulated by oncogenes</fullName>
    </recommendedName>
</protein>
<keyword evidence="6" id="KW-0677">Repeat</keyword>
<dbReference type="SMART" id="SM00409">
    <property type="entry name" value="IG"/>
    <property type="match status" value="6"/>
</dbReference>
<evidence type="ECO:0000313" key="18">
    <source>
        <dbReference type="Proteomes" id="UP001374579"/>
    </source>
</evidence>
<comment type="caution">
    <text evidence="17">The sequence shown here is derived from an EMBL/GenBank/DDBJ whole genome shotgun (WGS) entry which is preliminary data.</text>
</comment>
<dbReference type="SUPFAM" id="SSF49265">
    <property type="entry name" value="Fibronectin type III"/>
    <property type="match status" value="2"/>
</dbReference>
<dbReference type="FunFam" id="2.60.40.10:FF:000032">
    <property type="entry name" value="palladin isoform X1"/>
    <property type="match status" value="1"/>
</dbReference>
<dbReference type="InterPro" id="IPR016186">
    <property type="entry name" value="C-type_lectin-like/link_sf"/>
</dbReference>